<evidence type="ECO:0000313" key="2">
    <source>
        <dbReference type="EMBL" id="CAK0904253.1"/>
    </source>
</evidence>
<reference evidence="2" key="1">
    <citation type="submission" date="2023-10" db="EMBL/GenBank/DDBJ databases">
        <authorList>
            <person name="Chen Y."/>
            <person name="Shah S."/>
            <person name="Dougan E. K."/>
            <person name="Thang M."/>
            <person name="Chan C."/>
        </authorList>
    </citation>
    <scope>NUCLEOTIDE SEQUENCE [LARGE SCALE GENOMIC DNA]</scope>
</reference>
<dbReference type="EMBL" id="CAUYUJ010021381">
    <property type="protein sequence ID" value="CAK0904253.1"/>
    <property type="molecule type" value="Genomic_DNA"/>
</dbReference>
<accession>A0ABN9XVY3</accession>
<evidence type="ECO:0000256" key="1">
    <source>
        <dbReference type="SAM" id="MobiDB-lite"/>
    </source>
</evidence>
<feature type="region of interest" description="Disordered" evidence="1">
    <location>
        <begin position="9"/>
        <end position="70"/>
    </location>
</feature>
<keyword evidence="3" id="KW-1185">Reference proteome</keyword>
<feature type="compositionally biased region" description="Polar residues" evidence="1">
    <location>
        <begin position="25"/>
        <end position="43"/>
    </location>
</feature>
<feature type="compositionally biased region" description="Pro residues" evidence="1">
    <location>
        <begin position="184"/>
        <end position="197"/>
    </location>
</feature>
<dbReference type="Proteomes" id="UP001189429">
    <property type="component" value="Unassembled WGS sequence"/>
</dbReference>
<name>A0ABN9XVY3_9DINO</name>
<evidence type="ECO:0000313" key="3">
    <source>
        <dbReference type="Proteomes" id="UP001189429"/>
    </source>
</evidence>
<organism evidence="2 3">
    <name type="scientific">Prorocentrum cordatum</name>
    <dbReference type="NCBI Taxonomy" id="2364126"/>
    <lineage>
        <taxon>Eukaryota</taxon>
        <taxon>Sar</taxon>
        <taxon>Alveolata</taxon>
        <taxon>Dinophyceae</taxon>
        <taxon>Prorocentrales</taxon>
        <taxon>Prorocentraceae</taxon>
        <taxon>Prorocentrum</taxon>
    </lineage>
</organism>
<gene>
    <name evidence="2" type="ORF">PCOR1329_LOCUS80348</name>
</gene>
<feature type="region of interest" description="Disordered" evidence="1">
    <location>
        <begin position="179"/>
        <end position="205"/>
    </location>
</feature>
<proteinExistence type="predicted"/>
<protein>
    <submittedName>
        <fullName evidence="2">Uncharacterized protein</fullName>
    </submittedName>
</protein>
<comment type="caution">
    <text evidence="2">The sequence shown here is derived from an EMBL/GenBank/DDBJ whole genome shotgun (WGS) entry which is preliminary data.</text>
</comment>
<feature type="region of interest" description="Disordered" evidence="1">
    <location>
        <begin position="107"/>
        <end position="136"/>
    </location>
</feature>
<sequence length="205" mass="22027">MPVLVEMFQDGEAAFADPVKGKTARPSSPGESSFPTRCPSSELLTFDRCDGDHDRDTAVPQKGGDEPEPLEQAFLEPVKYPPRRWAAMAAQKEAPPRRLRSEAYWEQQTTLGQRTRCTPWGTGVRQRSASFEEDFPGTAAVAVPALEDAEGDDEDAAEGCAAEGAACWAGAVSRVLRHRVRGPAPRPRAPAAGPPPSRGRSCSVA</sequence>
<feature type="compositionally biased region" description="Polar residues" evidence="1">
    <location>
        <begin position="107"/>
        <end position="116"/>
    </location>
</feature>
<feature type="compositionally biased region" description="Basic and acidic residues" evidence="1">
    <location>
        <begin position="45"/>
        <end position="57"/>
    </location>
</feature>